<sequence length="61" mass="6403">MKHSLQVLAARAGEGPPLCRACGREPTNGLDEGMPSLSRLRGRVAIPVMATPLPALPGRMP</sequence>
<proteinExistence type="predicted"/>
<protein>
    <submittedName>
        <fullName evidence="1">Uncharacterized protein</fullName>
    </submittedName>
</protein>
<keyword evidence="2" id="KW-1185">Reference proteome</keyword>
<reference evidence="1 2" key="1">
    <citation type="submission" date="2024-04" db="EMBL/GenBank/DDBJ databases">
        <authorList>
            <person name="Cremers G."/>
        </authorList>
    </citation>
    <scope>NUCLEOTIDE SEQUENCE [LARGE SCALE GENOMIC DNA]</scope>
    <source>
        <strain evidence="1">MeCH1-AG</strain>
    </source>
</reference>
<evidence type="ECO:0000313" key="1">
    <source>
        <dbReference type="EMBL" id="CAL1240901.1"/>
    </source>
</evidence>
<dbReference type="EMBL" id="OZ026884">
    <property type="protein sequence ID" value="CAL1240901.1"/>
    <property type="molecule type" value="Genomic_DNA"/>
</dbReference>
<evidence type="ECO:0000313" key="2">
    <source>
        <dbReference type="Proteomes" id="UP001497493"/>
    </source>
</evidence>
<gene>
    <name evidence="1" type="ORF">MECH1_V1_2125</name>
</gene>
<accession>A0ABM9NJU8</accession>
<dbReference type="Proteomes" id="UP001497493">
    <property type="component" value="Chromosome"/>
</dbReference>
<name>A0ABM9NJU8_9GAMM</name>
<organism evidence="1 2">
    <name type="scientific">Candidatus Methylocalor cossyra</name>
    <dbReference type="NCBI Taxonomy" id="3108543"/>
    <lineage>
        <taxon>Bacteria</taxon>
        <taxon>Pseudomonadati</taxon>
        <taxon>Pseudomonadota</taxon>
        <taxon>Gammaproteobacteria</taxon>
        <taxon>Methylococcales</taxon>
        <taxon>Methylococcaceae</taxon>
        <taxon>Candidatus Methylocalor</taxon>
    </lineage>
</organism>